<dbReference type="AlphaFoldDB" id="A0A4Y2GRX7"/>
<dbReference type="Gene3D" id="3.30.420.10">
    <property type="entry name" value="Ribonuclease H-like superfamily/Ribonuclease H"/>
    <property type="match status" value="1"/>
</dbReference>
<dbReference type="InterPro" id="IPR036397">
    <property type="entry name" value="RNaseH_sf"/>
</dbReference>
<sequence>MIVAVFSYNGKLKIRRAEKNVKINSTYYQEKVLRPIFTEEISCLYPNDFQRVKLHQDKATSRTSKSTIAFLEKLKTYIGIAFIHFQHIPAKPLDVSPMDYCALGLSKRVLSKRKPTTIDGL</sequence>
<dbReference type="Proteomes" id="UP000499080">
    <property type="component" value="Unassembled WGS sequence"/>
</dbReference>
<gene>
    <name evidence="1" type="ORF">AVEN_272339_1</name>
</gene>
<comment type="caution">
    <text evidence="1">The sequence shown here is derived from an EMBL/GenBank/DDBJ whole genome shotgun (WGS) entry which is preliminary data.</text>
</comment>
<dbReference type="OrthoDB" id="9981685at2759"/>
<evidence type="ECO:0000313" key="2">
    <source>
        <dbReference type="Proteomes" id="UP000499080"/>
    </source>
</evidence>
<dbReference type="GO" id="GO:0003676">
    <property type="term" value="F:nucleic acid binding"/>
    <property type="evidence" value="ECO:0007669"/>
    <property type="project" value="InterPro"/>
</dbReference>
<protein>
    <submittedName>
        <fullName evidence="1">Uncharacterized protein</fullName>
    </submittedName>
</protein>
<reference evidence="1 2" key="1">
    <citation type="journal article" date="2019" name="Sci. Rep.">
        <title>Orb-weaving spider Araneus ventricosus genome elucidates the spidroin gene catalogue.</title>
        <authorList>
            <person name="Kono N."/>
            <person name="Nakamura H."/>
            <person name="Ohtoshi R."/>
            <person name="Moran D.A.P."/>
            <person name="Shinohara A."/>
            <person name="Yoshida Y."/>
            <person name="Fujiwara M."/>
            <person name="Mori M."/>
            <person name="Tomita M."/>
            <person name="Arakawa K."/>
        </authorList>
    </citation>
    <scope>NUCLEOTIDE SEQUENCE [LARGE SCALE GENOMIC DNA]</scope>
</reference>
<accession>A0A4Y2GRX7</accession>
<organism evidence="1 2">
    <name type="scientific">Araneus ventricosus</name>
    <name type="common">Orbweaver spider</name>
    <name type="synonym">Epeira ventricosa</name>
    <dbReference type="NCBI Taxonomy" id="182803"/>
    <lineage>
        <taxon>Eukaryota</taxon>
        <taxon>Metazoa</taxon>
        <taxon>Ecdysozoa</taxon>
        <taxon>Arthropoda</taxon>
        <taxon>Chelicerata</taxon>
        <taxon>Arachnida</taxon>
        <taxon>Araneae</taxon>
        <taxon>Araneomorphae</taxon>
        <taxon>Entelegynae</taxon>
        <taxon>Araneoidea</taxon>
        <taxon>Araneidae</taxon>
        <taxon>Araneus</taxon>
    </lineage>
</organism>
<evidence type="ECO:0000313" key="1">
    <source>
        <dbReference type="EMBL" id="GBM55268.1"/>
    </source>
</evidence>
<keyword evidence="2" id="KW-1185">Reference proteome</keyword>
<proteinExistence type="predicted"/>
<dbReference type="EMBL" id="BGPR01001494">
    <property type="protein sequence ID" value="GBM55268.1"/>
    <property type="molecule type" value="Genomic_DNA"/>
</dbReference>
<name>A0A4Y2GRX7_ARAVE</name>